<name>A0AAV3M2K9_9GAMM</name>
<reference evidence="1 2" key="1">
    <citation type="submission" date="2014-01" db="EMBL/GenBank/DDBJ databases">
        <authorList>
            <person name="Durkin A.S."/>
            <person name="McCorrison J."/>
            <person name="Torralba M."/>
            <person name="Gillis M."/>
            <person name="Haft D.H."/>
            <person name="Methe B."/>
            <person name="Sutton G."/>
            <person name="Nelson K.E."/>
        </authorList>
    </citation>
    <scope>NUCLEOTIDE SEQUENCE [LARGE SCALE GENOMIC DNA]</scope>
    <source>
        <strain evidence="1 2">205/92</strain>
    </source>
</reference>
<dbReference type="InterPro" id="IPR045865">
    <property type="entry name" value="ACT-like_dom_sf"/>
</dbReference>
<comment type="caution">
    <text evidence="1">The sequence shown here is derived from an EMBL/GenBank/DDBJ whole genome shotgun (WGS) entry which is preliminary data.</text>
</comment>
<protein>
    <submittedName>
        <fullName evidence="1">ACT domain protein</fullName>
    </submittedName>
</protein>
<dbReference type="NCBIfam" id="NF008362">
    <property type="entry name" value="PRK11152.1"/>
    <property type="match status" value="1"/>
</dbReference>
<sequence>MMQHQLSILARFRPEVLERILRVTRHRGFRISSMNVDQLSDSDNVSIELTVSSQRPLTQLCAQLTKLADITEVEIKQQESRLLRTQSAM</sequence>
<dbReference type="SUPFAM" id="SSF55021">
    <property type="entry name" value="ACT-like"/>
    <property type="match status" value="1"/>
</dbReference>
<evidence type="ECO:0000313" key="1">
    <source>
        <dbReference type="EMBL" id="EUD09951.1"/>
    </source>
</evidence>
<gene>
    <name evidence="1" type="ORF">HMPREF1563_0385</name>
</gene>
<proteinExistence type="predicted"/>
<dbReference type="GeneID" id="57292011"/>
<dbReference type="Gene3D" id="3.30.70.260">
    <property type="match status" value="1"/>
</dbReference>
<organism evidence="1 2">
    <name type="scientific">Providencia alcalifaciens 205/92</name>
    <dbReference type="NCBI Taxonomy" id="1256988"/>
    <lineage>
        <taxon>Bacteria</taxon>
        <taxon>Pseudomonadati</taxon>
        <taxon>Pseudomonadota</taxon>
        <taxon>Gammaproteobacteria</taxon>
        <taxon>Enterobacterales</taxon>
        <taxon>Morganellaceae</taxon>
        <taxon>Providencia</taxon>
    </lineage>
</organism>
<dbReference type="AlphaFoldDB" id="A0AAV3M2K9"/>
<dbReference type="EMBL" id="JALD01000065">
    <property type="protein sequence ID" value="EUD09951.1"/>
    <property type="molecule type" value="Genomic_DNA"/>
</dbReference>
<accession>A0AAV3M2K9</accession>
<evidence type="ECO:0000313" key="2">
    <source>
        <dbReference type="Proteomes" id="UP000022311"/>
    </source>
</evidence>
<dbReference type="RefSeq" id="WP_006658221.1">
    <property type="nucleotide sequence ID" value="NZ_JALD01000065.1"/>
</dbReference>
<dbReference type="Proteomes" id="UP000022311">
    <property type="component" value="Unassembled WGS sequence"/>
</dbReference>
<dbReference type="Pfam" id="PF13710">
    <property type="entry name" value="ACT_5"/>
    <property type="match status" value="1"/>
</dbReference>